<organism evidence="2 3">
    <name type="scientific">Lactiplantibacillus paraplantarum</name>
    <dbReference type="NCBI Taxonomy" id="60520"/>
    <lineage>
        <taxon>Bacteria</taxon>
        <taxon>Bacillati</taxon>
        <taxon>Bacillota</taxon>
        <taxon>Bacilli</taxon>
        <taxon>Lactobacillales</taxon>
        <taxon>Lactobacillaceae</taxon>
        <taxon>Lactiplantibacillus</taxon>
    </lineage>
</organism>
<protein>
    <submittedName>
        <fullName evidence="2">Uncharacterized protein</fullName>
    </submittedName>
</protein>
<reference evidence="2 3" key="1">
    <citation type="submission" date="2019-01" db="EMBL/GenBank/DDBJ databases">
        <title>Draft genome sequence of Lactobacillus paraplantarum OSY-TC318, a Producer of the novel lantibiotic Paraplantaracin TC318.</title>
        <authorList>
            <person name="Hussein W.E."/>
            <person name="Huang E."/>
            <person name="Yousef A.E."/>
        </authorList>
    </citation>
    <scope>NUCLEOTIDE SEQUENCE [LARGE SCALE GENOMIC DNA]</scope>
    <source>
        <strain evidence="2 3">OSY-TC318</strain>
    </source>
</reference>
<evidence type="ECO:0000256" key="1">
    <source>
        <dbReference type="SAM" id="Phobius"/>
    </source>
</evidence>
<accession>A0A4Q9XY06</accession>
<proteinExistence type="predicted"/>
<name>A0A4Q9XY06_9LACO</name>
<feature type="transmembrane region" description="Helical" evidence="1">
    <location>
        <begin position="7"/>
        <end position="25"/>
    </location>
</feature>
<keyword evidence="1" id="KW-1133">Transmembrane helix</keyword>
<evidence type="ECO:0000313" key="3">
    <source>
        <dbReference type="Proteomes" id="UP000292648"/>
    </source>
</evidence>
<feature type="transmembrane region" description="Helical" evidence="1">
    <location>
        <begin position="90"/>
        <end position="111"/>
    </location>
</feature>
<sequence length="114" mass="12659">MKRKMYLLALNVILSVLSVFMVALYPINGKTTFGKSGMWVVTAIVIIVGLLIITAASKYKQYQLANVYQGLLLIIFLGQVAMGVMLTTGFLMFVTMFLGVVGLVSVFCFYLTKW</sequence>
<feature type="transmembrane region" description="Helical" evidence="1">
    <location>
        <begin position="67"/>
        <end position="84"/>
    </location>
</feature>
<dbReference type="AlphaFoldDB" id="A0A4Q9XY06"/>
<feature type="transmembrane region" description="Helical" evidence="1">
    <location>
        <begin position="37"/>
        <end position="55"/>
    </location>
</feature>
<keyword evidence="1" id="KW-0472">Membrane</keyword>
<dbReference type="Proteomes" id="UP000292648">
    <property type="component" value="Unassembled WGS sequence"/>
</dbReference>
<comment type="caution">
    <text evidence="2">The sequence shown here is derived from an EMBL/GenBank/DDBJ whole genome shotgun (WGS) entry which is preliminary data.</text>
</comment>
<evidence type="ECO:0000313" key="2">
    <source>
        <dbReference type="EMBL" id="TBX37565.1"/>
    </source>
</evidence>
<gene>
    <name evidence="2" type="ORF">EUZ87_15685</name>
</gene>
<dbReference type="EMBL" id="SEHH01000147">
    <property type="protein sequence ID" value="TBX37565.1"/>
    <property type="molecule type" value="Genomic_DNA"/>
</dbReference>
<keyword evidence="1" id="KW-0812">Transmembrane</keyword>